<organism evidence="21 22">
    <name type="scientific">Mizuhopecten yessoensis</name>
    <name type="common">Japanese scallop</name>
    <name type="synonym">Patinopecten yessoensis</name>
    <dbReference type="NCBI Taxonomy" id="6573"/>
    <lineage>
        <taxon>Eukaryota</taxon>
        <taxon>Metazoa</taxon>
        <taxon>Spiralia</taxon>
        <taxon>Lophotrochozoa</taxon>
        <taxon>Mollusca</taxon>
        <taxon>Bivalvia</taxon>
        <taxon>Autobranchia</taxon>
        <taxon>Pteriomorphia</taxon>
        <taxon>Pectinida</taxon>
        <taxon>Pectinoidea</taxon>
        <taxon>Pectinidae</taxon>
        <taxon>Mizuhopecten</taxon>
    </lineage>
</organism>
<evidence type="ECO:0000256" key="10">
    <source>
        <dbReference type="ARBA" id="ARBA00022898"/>
    </source>
</evidence>
<evidence type="ECO:0000256" key="1">
    <source>
        <dbReference type="ARBA" id="ARBA00001933"/>
    </source>
</evidence>
<dbReference type="InterPro" id="IPR015422">
    <property type="entry name" value="PyrdxlP-dep_Trfase_small"/>
</dbReference>
<dbReference type="AlphaFoldDB" id="A0A210QCF6"/>
<keyword evidence="22" id="KW-1185">Reference proteome</keyword>
<comment type="caution">
    <text evidence="21">The sequence shown here is derived from an EMBL/GenBank/DDBJ whole genome shotgun (WGS) entry which is preliminary data.</text>
</comment>
<dbReference type="SUPFAM" id="SSF53383">
    <property type="entry name" value="PLP-dependent transferases"/>
    <property type="match status" value="1"/>
</dbReference>
<evidence type="ECO:0000256" key="18">
    <source>
        <dbReference type="SAM" id="MobiDB-lite"/>
    </source>
</evidence>
<name>A0A210QCF6_MIZYE</name>
<evidence type="ECO:0000256" key="17">
    <source>
        <dbReference type="RuleBase" id="RU003693"/>
    </source>
</evidence>
<keyword evidence="15" id="KW-0012">Acyltransferase</keyword>
<comment type="similarity">
    <text evidence="5 17">Belongs to the class-II pyridoxal-phosphate-dependent aminotransferase family.</text>
</comment>
<evidence type="ECO:0000256" key="15">
    <source>
        <dbReference type="ARBA" id="ARBA00023315"/>
    </source>
</evidence>
<dbReference type="GO" id="GO:0004758">
    <property type="term" value="F:serine C-palmitoyltransferase activity"/>
    <property type="evidence" value="ECO:0007669"/>
    <property type="project" value="UniProtKB-EC"/>
</dbReference>
<dbReference type="EMBL" id="NEDP02004184">
    <property type="protein sequence ID" value="OWF46433.1"/>
    <property type="molecule type" value="Genomic_DNA"/>
</dbReference>
<dbReference type="Gene3D" id="3.90.1150.10">
    <property type="entry name" value="Aspartate Aminotransferase, domain 1"/>
    <property type="match status" value="1"/>
</dbReference>
<dbReference type="GO" id="GO:0030170">
    <property type="term" value="F:pyridoxal phosphate binding"/>
    <property type="evidence" value="ECO:0007669"/>
    <property type="project" value="InterPro"/>
</dbReference>
<keyword evidence="9" id="KW-0256">Endoplasmic reticulum</keyword>
<keyword evidence="8 19" id="KW-0812">Transmembrane</keyword>
<evidence type="ECO:0000256" key="19">
    <source>
        <dbReference type="SAM" id="Phobius"/>
    </source>
</evidence>
<keyword evidence="11" id="KW-0746">Sphingolipid metabolism</keyword>
<dbReference type="OrthoDB" id="65434at2759"/>
<gene>
    <name evidence="21" type="ORF">KP79_PYT09698</name>
</gene>
<dbReference type="PANTHER" id="PTHR13693">
    <property type="entry name" value="CLASS II AMINOTRANSFERASE/8-AMINO-7-OXONONANOATE SYNTHASE"/>
    <property type="match status" value="1"/>
</dbReference>
<dbReference type="GO" id="GO:0017059">
    <property type="term" value="C:serine palmitoyltransferase complex"/>
    <property type="evidence" value="ECO:0007669"/>
    <property type="project" value="TreeGrafter"/>
</dbReference>
<dbReference type="Gene3D" id="3.40.640.10">
    <property type="entry name" value="Type I PLP-dependent aspartate aminotransferase-like (Major domain)"/>
    <property type="match status" value="1"/>
</dbReference>
<evidence type="ECO:0000256" key="5">
    <source>
        <dbReference type="ARBA" id="ARBA00008392"/>
    </source>
</evidence>
<keyword evidence="14 19" id="KW-0472">Membrane</keyword>
<evidence type="ECO:0000313" key="22">
    <source>
        <dbReference type="Proteomes" id="UP000242188"/>
    </source>
</evidence>
<keyword evidence="10 17" id="KW-0663">Pyridoxal phosphate</keyword>
<dbReference type="InterPro" id="IPR001917">
    <property type="entry name" value="Aminotrans_II_pyridoxalP_BS"/>
</dbReference>
<evidence type="ECO:0000256" key="2">
    <source>
        <dbReference type="ARBA" id="ARBA00004389"/>
    </source>
</evidence>
<dbReference type="STRING" id="6573.A0A210QCF6"/>
<dbReference type="FunFam" id="3.90.1150.10:FF:000004">
    <property type="entry name" value="2-amino-3-ketobutyrate coenzyme A ligase"/>
    <property type="match status" value="1"/>
</dbReference>
<accession>A0A210QCF6</accession>
<comment type="subcellular location">
    <subcellularLocation>
        <location evidence="2">Endoplasmic reticulum membrane</location>
        <topology evidence="2">Single-pass membrane protein</topology>
    </subcellularLocation>
</comment>
<keyword evidence="7 21" id="KW-0808">Transferase</keyword>
<keyword evidence="13" id="KW-0443">Lipid metabolism</keyword>
<dbReference type="GO" id="GO:0046512">
    <property type="term" value="P:sphingosine biosynthetic process"/>
    <property type="evidence" value="ECO:0007669"/>
    <property type="project" value="TreeGrafter"/>
</dbReference>
<dbReference type="FunFam" id="3.40.640.10:FF:000047">
    <property type="entry name" value="serine palmitoyltransferase 2 isoform X1"/>
    <property type="match status" value="1"/>
</dbReference>
<evidence type="ECO:0000256" key="8">
    <source>
        <dbReference type="ARBA" id="ARBA00022692"/>
    </source>
</evidence>
<dbReference type="GO" id="GO:0005789">
    <property type="term" value="C:endoplasmic reticulum membrane"/>
    <property type="evidence" value="ECO:0007669"/>
    <property type="project" value="UniProtKB-SubCell"/>
</dbReference>
<dbReference type="PROSITE" id="PS00599">
    <property type="entry name" value="AA_TRANSFER_CLASS_2"/>
    <property type="match status" value="1"/>
</dbReference>
<comment type="cofactor">
    <cofactor evidence="1 17">
        <name>pyridoxal 5'-phosphate</name>
        <dbReference type="ChEBI" id="CHEBI:597326"/>
    </cofactor>
</comment>
<evidence type="ECO:0000256" key="13">
    <source>
        <dbReference type="ARBA" id="ARBA00023098"/>
    </source>
</evidence>
<dbReference type="Proteomes" id="UP000242188">
    <property type="component" value="Unassembled WGS sequence"/>
</dbReference>
<evidence type="ECO:0000256" key="11">
    <source>
        <dbReference type="ARBA" id="ARBA00022919"/>
    </source>
</evidence>
<sequence length="546" mass="60945">MANGDAVRAGNGSIHHVTNGKTNGFHYHKNGHTTNGKNGDSKKIPDWQDNFWESFEETPIIAAIYTYFCFGLLVVFGHIRDFLRNIGLEKVKSCTEPKLPGFVPLYQSWESFYTRNIYRRIRDCWNRPVASGAGAELDVVERVSTDSGWNFTNTGKTIRVMNLGSYNYLGFSQNNGPCADAAEESTRKYGMSFCSSPQQLGYSELHKELDELVAQFLGMEAAFTMPMGFATNSMNMPCLVGKGSLILSDSLNHASLVLGSRLSGATIRTYKHNNMRDLEDKLRTAVIEGQPRTRRPWKKILIVVEGVYSMEGSIIRLPDVVRLKKKYKAYIYLDEAHSVGALGPNGKGVVDYFGLDPRDIDVMMGTFTKSFGAAGGYIGGSKSLVRHLRVNSHAAIYSTSMSPCVLQQTISSMKIIMGLDNTLLGKRKIQQLKWNTRYFRHRLHKMGFIIYGNKDSPVVPMLMFMPTKVAAFARMCLDRGLGVVVVGFPATPIIECRARFCVSAAHTKEQLDKALAIINEMGDMLGLKYSTMKVPTYDETDIQLIE</sequence>
<dbReference type="InterPro" id="IPR015421">
    <property type="entry name" value="PyrdxlP-dep_Trfase_major"/>
</dbReference>
<dbReference type="GO" id="GO:0046513">
    <property type="term" value="P:ceramide biosynthetic process"/>
    <property type="evidence" value="ECO:0007669"/>
    <property type="project" value="TreeGrafter"/>
</dbReference>
<keyword evidence="12 19" id="KW-1133">Transmembrane helix</keyword>
<comment type="catalytic activity">
    <reaction evidence="16">
        <text>L-serine + hexadecanoyl-CoA + H(+) = 3-oxosphinganine + CO2 + CoA</text>
        <dbReference type="Rhea" id="RHEA:14761"/>
        <dbReference type="ChEBI" id="CHEBI:15378"/>
        <dbReference type="ChEBI" id="CHEBI:16526"/>
        <dbReference type="ChEBI" id="CHEBI:33384"/>
        <dbReference type="ChEBI" id="CHEBI:57287"/>
        <dbReference type="ChEBI" id="CHEBI:57379"/>
        <dbReference type="ChEBI" id="CHEBI:58299"/>
        <dbReference type="EC" id="2.3.1.50"/>
    </reaction>
</comment>
<evidence type="ECO:0000259" key="20">
    <source>
        <dbReference type="Pfam" id="PF00155"/>
    </source>
</evidence>
<dbReference type="CDD" id="cd06454">
    <property type="entry name" value="KBL_like"/>
    <property type="match status" value="1"/>
</dbReference>
<evidence type="ECO:0000256" key="9">
    <source>
        <dbReference type="ARBA" id="ARBA00022824"/>
    </source>
</evidence>
<dbReference type="InterPro" id="IPR050087">
    <property type="entry name" value="AON_synthase_class-II"/>
</dbReference>
<evidence type="ECO:0000256" key="4">
    <source>
        <dbReference type="ARBA" id="ARBA00004991"/>
    </source>
</evidence>
<evidence type="ECO:0000313" key="21">
    <source>
        <dbReference type="EMBL" id="OWF46433.1"/>
    </source>
</evidence>
<evidence type="ECO:0000256" key="7">
    <source>
        <dbReference type="ARBA" id="ARBA00022679"/>
    </source>
</evidence>
<feature type="transmembrane region" description="Helical" evidence="19">
    <location>
        <begin position="60"/>
        <end position="79"/>
    </location>
</feature>
<comment type="pathway">
    <text evidence="4">Sphingolipid metabolism.</text>
</comment>
<feature type="domain" description="Aminotransferase class I/classII large" evidence="20">
    <location>
        <begin position="160"/>
        <end position="517"/>
    </location>
</feature>
<feature type="region of interest" description="Disordered" evidence="18">
    <location>
        <begin position="1"/>
        <end position="20"/>
    </location>
</feature>
<evidence type="ECO:0000256" key="14">
    <source>
        <dbReference type="ARBA" id="ARBA00023136"/>
    </source>
</evidence>
<evidence type="ECO:0000256" key="3">
    <source>
        <dbReference type="ARBA" id="ARBA00004760"/>
    </source>
</evidence>
<evidence type="ECO:0000256" key="16">
    <source>
        <dbReference type="ARBA" id="ARBA00048528"/>
    </source>
</evidence>
<proteinExistence type="inferred from homology"/>
<dbReference type="InterPro" id="IPR004839">
    <property type="entry name" value="Aminotransferase_I/II_large"/>
</dbReference>
<dbReference type="EC" id="2.3.1.50" evidence="6"/>
<reference evidence="21 22" key="1">
    <citation type="journal article" date="2017" name="Nat. Ecol. Evol.">
        <title>Scallop genome provides insights into evolution of bilaterian karyotype and development.</title>
        <authorList>
            <person name="Wang S."/>
            <person name="Zhang J."/>
            <person name="Jiao W."/>
            <person name="Li J."/>
            <person name="Xun X."/>
            <person name="Sun Y."/>
            <person name="Guo X."/>
            <person name="Huan P."/>
            <person name="Dong B."/>
            <person name="Zhang L."/>
            <person name="Hu X."/>
            <person name="Sun X."/>
            <person name="Wang J."/>
            <person name="Zhao C."/>
            <person name="Wang Y."/>
            <person name="Wang D."/>
            <person name="Huang X."/>
            <person name="Wang R."/>
            <person name="Lv J."/>
            <person name="Li Y."/>
            <person name="Zhang Z."/>
            <person name="Liu B."/>
            <person name="Lu W."/>
            <person name="Hui Y."/>
            <person name="Liang J."/>
            <person name="Zhou Z."/>
            <person name="Hou R."/>
            <person name="Li X."/>
            <person name="Liu Y."/>
            <person name="Li H."/>
            <person name="Ning X."/>
            <person name="Lin Y."/>
            <person name="Zhao L."/>
            <person name="Xing Q."/>
            <person name="Dou J."/>
            <person name="Li Y."/>
            <person name="Mao J."/>
            <person name="Guo H."/>
            <person name="Dou H."/>
            <person name="Li T."/>
            <person name="Mu C."/>
            <person name="Jiang W."/>
            <person name="Fu Q."/>
            <person name="Fu X."/>
            <person name="Miao Y."/>
            <person name="Liu J."/>
            <person name="Yu Q."/>
            <person name="Li R."/>
            <person name="Liao H."/>
            <person name="Li X."/>
            <person name="Kong Y."/>
            <person name="Jiang Z."/>
            <person name="Chourrout D."/>
            <person name="Li R."/>
            <person name="Bao Z."/>
        </authorList>
    </citation>
    <scope>NUCLEOTIDE SEQUENCE [LARGE SCALE GENOMIC DNA]</scope>
    <source>
        <strain evidence="21 22">PY_sf001</strain>
    </source>
</reference>
<comment type="pathway">
    <text evidence="3">Lipid metabolism; sphingolipid metabolism.</text>
</comment>
<protein>
    <recommendedName>
        <fullName evidence="6">serine C-palmitoyltransferase</fullName>
        <ecNumber evidence="6">2.3.1.50</ecNumber>
    </recommendedName>
</protein>
<dbReference type="Pfam" id="PF00155">
    <property type="entry name" value="Aminotran_1_2"/>
    <property type="match status" value="1"/>
</dbReference>
<dbReference type="InterPro" id="IPR015424">
    <property type="entry name" value="PyrdxlP-dep_Trfase"/>
</dbReference>
<evidence type="ECO:0000256" key="12">
    <source>
        <dbReference type="ARBA" id="ARBA00022989"/>
    </source>
</evidence>
<dbReference type="PANTHER" id="PTHR13693:SF3">
    <property type="entry name" value="LD36009P"/>
    <property type="match status" value="1"/>
</dbReference>
<evidence type="ECO:0000256" key="6">
    <source>
        <dbReference type="ARBA" id="ARBA00013220"/>
    </source>
</evidence>